<dbReference type="InterPro" id="IPR002104">
    <property type="entry name" value="Integrase_catalytic"/>
</dbReference>
<evidence type="ECO:0000256" key="3">
    <source>
        <dbReference type="ARBA" id="ARBA00022618"/>
    </source>
</evidence>
<dbReference type="InterPro" id="IPR050090">
    <property type="entry name" value="Tyrosine_recombinase_XerCD"/>
</dbReference>
<evidence type="ECO:0000256" key="5">
    <source>
        <dbReference type="ARBA" id="ARBA00022908"/>
    </source>
</evidence>
<evidence type="ECO:0008006" key="13">
    <source>
        <dbReference type="Google" id="ProtNLM"/>
    </source>
</evidence>
<gene>
    <name evidence="12" type="ORF">ACD_2C00189G0001</name>
</gene>
<evidence type="ECO:0000256" key="9">
    <source>
        <dbReference type="PROSITE-ProRule" id="PRU01248"/>
    </source>
</evidence>
<dbReference type="GO" id="GO:0051301">
    <property type="term" value="P:cell division"/>
    <property type="evidence" value="ECO:0007669"/>
    <property type="project" value="UniProtKB-KW"/>
</dbReference>
<evidence type="ECO:0000256" key="1">
    <source>
        <dbReference type="ARBA" id="ARBA00004496"/>
    </source>
</evidence>
<dbReference type="InterPro" id="IPR044068">
    <property type="entry name" value="CB"/>
</dbReference>
<keyword evidence="7" id="KW-0233">DNA recombination</keyword>
<dbReference type="GO" id="GO:0005737">
    <property type="term" value="C:cytoplasm"/>
    <property type="evidence" value="ECO:0007669"/>
    <property type="project" value="UniProtKB-SubCell"/>
</dbReference>
<evidence type="ECO:0000256" key="6">
    <source>
        <dbReference type="ARBA" id="ARBA00023125"/>
    </source>
</evidence>
<dbReference type="PANTHER" id="PTHR30349:SF77">
    <property type="entry name" value="TYROSINE RECOMBINASE XERC"/>
    <property type="match status" value="1"/>
</dbReference>
<comment type="caution">
    <text evidence="12">The sequence shown here is derived from an EMBL/GenBank/DDBJ whole genome shotgun (WGS) entry which is preliminary data.</text>
</comment>
<protein>
    <recommendedName>
        <fullName evidence="13">Tyrosine recombinase XerC</fullName>
    </recommendedName>
</protein>
<name>K2G4R3_9BACT</name>
<evidence type="ECO:0000256" key="8">
    <source>
        <dbReference type="ARBA" id="ARBA00023306"/>
    </source>
</evidence>
<feature type="domain" description="Core-binding (CB)" evidence="11">
    <location>
        <begin position="1"/>
        <end position="121"/>
    </location>
</feature>
<evidence type="ECO:0000256" key="4">
    <source>
        <dbReference type="ARBA" id="ARBA00022829"/>
    </source>
</evidence>
<dbReference type="EMBL" id="AMFJ01000189">
    <property type="protein sequence ID" value="EKE29317.1"/>
    <property type="molecule type" value="Genomic_DNA"/>
</dbReference>
<keyword evidence="8" id="KW-0131">Cell cycle</keyword>
<accession>K2G4R3</accession>
<dbReference type="PANTHER" id="PTHR30349">
    <property type="entry name" value="PHAGE INTEGRASE-RELATED"/>
    <property type="match status" value="1"/>
</dbReference>
<keyword evidence="5" id="KW-0229">DNA integration</keyword>
<dbReference type="Gene3D" id="1.10.443.10">
    <property type="entry name" value="Intergrase catalytic core"/>
    <property type="match status" value="1"/>
</dbReference>
<sequence length="334" mass="40386">MNLIEALTKFVTWLRISRNASPKTIEQYTFHIWKFVQYLDYELTKNSDFKKLFINSPREPLEIKEKCRMLLELRQNFDWKLDEINIEVLNNFRFALSEQELNIKTVNAYMISLRTFFKYLKKQWLEVLDPVMIDLIKHDERKVEFLNKEEIDRLFAALDLNNIQWVRDMAIMECIYSTWLRVSELVALTIRDINLNTQEFAVRWKWWKVRVVYLTDEAKKRIEDYLGMRDDHFSSLFLRHNYDKGRENEFTDSDVKLSRFFITNMIKDHAIKAWILKDISAHTLRHSFATTLLENGADLRAIQELLWHKNITTTQVYTHVTNPQLKEIHKKFHK</sequence>
<feature type="domain" description="Tyr recombinase" evidence="10">
    <location>
        <begin position="141"/>
        <end position="330"/>
    </location>
</feature>
<dbReference type="Gene3D" id="1.10.150.130">
    <property type="match status" value="1"/>
</dbReference>
<keyword evidence="4" id="KW-0159">Chromosome partition</keyword>
<keyword evidence="6 9" id="KW-0238">DNA-binding</keyword>
<proteinExistence type="predicted"/>
<evidence type="ECO:0000256" key="2">
    <source>
        <dbReference type="ARBA" id="ARBA00022490"/>
    </source>
</evidence>
<dbReference type="InterPro" id="IPR011010">
    <property type="entry name" value="DNA_brk_join_enz"/>
</dbReference>
<dbReference type="InterPro" id="IPR010998">
    <property type="entry name" value="Integrase_recombinase_N"/>
</dbReference>
<dbReference type="InterPro" id="IPR013762">
    <property type="entry name" value="Integrase-like_cat_sf"/>
</dbReference>
<evidence type="ECO:0000313" key="12">
    <source>
        <dbReference type="EMBL" id="EKE29317.1"/>
    </source>
</evidence>
<comment type="subcellular location">
    <subcellularLocation>
        <location evidence="1">Cytoplasm</location>
    </subcellularLocation>
</comment>
<evidence type="ECO:0000259" key="10">
    <source>
        <dbReference type="PROSITE" id="PS51898"/>
    </source>
</evidence>
<dbReference type="GO" id="GO:0006310">
    <property type="term" value="P:DNA recombination"/>
    <property type="evidence" value="ECO:0007669"/>
    <property type="project" value="UniProtKB-KW"/>
</dbReference>
<evidence type="ECO:0000259" key="11">
    <source>
        <dbReference type="PROSITE" id="PS51900"/>
    </source>
</evidence>
<dbReference type="GO" id="GO:0015074">
    <property type="term" value="P:DNA integration"/>
    <property type="evidence" value="ECO:0007669"/>
    <property type="project" value="UniProtKB-KW"/>
</dbReference>
<keyword evidence="3" id="KW-0132">Cell division</keyword>
<dbReference type="PROSITE" id="PS51900">
    <property type="entry name" value="CB"/>
    <property type="match status" value="1"/>
</dbReference>
<dbReference type="GO" id="GO:0007059">
    <property type="term" value="P:chromosome segregation"/>
    <property type="evidence" value="ECO:0007669"/>
    <property type="project" value="UniProtKB-KW"/>
</dbReference>
<keyword evidence="2" id="KW-0963">Cytoplasm</keyword>
<evidence type="ECO:0000256" key="7">
    <source>
        <dbReference type="ARBA" id="ARBA00023172"/>
    </source>
</evidence>
<dbReference type="Pfam" id="PF00589">
    <property type="entry name" value="Phage_integrase"/>
    <property type="match status" value="1"/>
</dbReference>
<dbReference type="AlphaFoldDB" id="K2G4R3"/>
<dbReference type="GO" id="GO:0003677">
    <property type="term" value="F:DNA binding"/>
    <property type="evidence" value="ECO:0007669"/>
    <property type="project" value="UniProtKB-UniRule"/>
</dbReference>
<dbReference type="PROSITE" id="PS51898">
    <property type="entry name" value="TYR_RECOMBINASE"/>
    <property type="match status" value="1"/>
</dbReference>
<dbReference type="SUPFAM" id="SSF56349">
    <property type="entry name" value="DNA breaking-rejoining enzymes"/>
    <property type="match status" value="1"/>
</dbReference>
<organism evidence="12">
    <name type="scientific">uncultured bacterium</name>
    <name type="common">gcode 4</name>
    <dbReference type="NCBI Taxonomy" id="1234023"/>
    <lineage>
        <taxon>Bacteria</taxon>
        <taxon>environmental samples</taxon>
    </lineage>
</organism>
<reference evidence="12" key="1">
    <citation type="journal article" date="2012" name="Science">
        <title>Fermentation, hydrogen, and sulfur metabolism in multiple uncultivated bacterial phyla.</title>
        <authorList>
            <person name="Wrighton K.C."/>
            <person name="Thomas B.C."/>
            <person name="Sharon I."/>
            <person name="Miller C.S."/>
            <person name="Castelle C.J."/>
            <person name="VerBerkmoes N.C."/>
            <person name="Wilkins M.J."/>
            <person name="Hettich R.L."/>
            <person name="Lipton M.S."/>
            <person name="Williams K.H."/>
            <person name="Long P.E."/>
            <person name="Banfield J.F."/>
        </authorList>
    </citation>
    <scope>NUCLEOTIDE SEQUENCE [LARGE SCALE GENOMIC DNA]</scope>
</reference>